<evidence type="ECO:0000313" key="13">
    <source>
        <dbReference type="Proteomes" id="UP001165090"/>
    </source>
</evidence>
<accession>A0ABQ5SQ87</accession>
<evidence type="ECO:0000256" key="6">
    <source>
        <dbReference type="ARBA" id="ARBA00022803"/>
    </source>
</evidence>
<reference evidence="12 13" key="1">
    <citation type="journal article" date="2023" name="IScience">
        <title>Expanded male sex-determining region conserved during the evolution of homothallism in the green alga Volvox.</title>
        <authorList>
            <person name="Yamamoto K."/>
            <person name="Matsuzaki R."/>
            <person name="Mahakham W."/>
            <person name="Heman W."/>
            <person name="Sekimoto H."/>
            <person name="Kawachi M."/>
            <person name="Minakuchi Y."/>
            <person name="Toyoda A."/>
            <person name="Nozaki H."/>
        </authorList>
    </citation>
    <scope>NUCLEOTIDE SEQUENCE [LARGE SCALE GENOMIC DNA]</scope>
    <source>
        <strain evidence="12 13">NIES-4468</strain>
    </source>
</reference>
<keyword evidence="9" id="KW-0206">Cytoskeleton</keyword>
<keyword evidence="3" id="KW-0963">Cytoplasm</keyword>
<keyword evidence="4" id="KW-0493">Microtubule</keyword>
<evidence type="ECO:0000259" key="11">
    <source>
        <dbReference type="SMART" id="SM00382"/>
    </source>
</evidence>
<evidence type="ECO:0000313" key="12">
    <source>
        <dbReference type="EMBL" id="GLI71578.1"/>
    </source>
</evidence>
<feature type="compositionally biased region" description="Pro residues" evidence="10">
    <location>
        <begin position="36"/>
        <end position="56"/>
    </location>
</feature>
<evidence type="ECO:0000256" key="5">
    <source>
        <dbReference type="ARBA" id="ARBA00022737"/>
    </source>
</evidence>
<organism evidence="12 13">
    <name type="scientific">Volvox africanus</name>
    <dbReference type="NCBI Taxonomy" id="51714"/>
    <lineage>
        <taxon>Eukaryota</taxon>
        <taxon>Viridiplantae</taxon>
        <taxon>Chlorophyta</taxon>
        <taxon>core chlorophytes</taxon>
        <taxon>Chlorophyceae</taxon>
        <taxon>CS clade</taxon>
        <taxon>Chlamydomonadales</taxon>
        <taxon>Volvocaceae</taxon>
        <taxon>Volvox</taxon>
    </lineage>
</organism>
<dbReference type="SUPFAM" id="SSF52540">
    <property type="entry name" value="P-loop containing nucleoside triphosphate hydrolases"/>
    <property type="match status" value="1"/>
</dbReference>
<keyword evidence="5" id="KW-0677">Repeat</keyword>
<evidence type="ECO:0000256" key="8">
    <source>
        <dbReference type="ARBA" id="ARBA00023175"/>
    </source>
</evidence>
<dbReference type="InterPro" id="IPR027417">
    <property type="entry name" value="P-loop_NTPase"/>
</dbReference>
<protein>
    <recommendedName>
        <fullName evidence="11">AAA+ ATPase domain-containing protein</fullName>
    </recommendedName>
</protein>
<evidence type="ECO:0000256" key="4">
    <source>
        <dbReference type="ARBA" id="ARBA00022701"/>
    </source>
</evidence>
<dbReference type="InterPro" id="IPR019734">
    <property type="entry name" value="TPR_rpt"/>
</dbReference>
<dbReference type="InterPro" id="IPR011990">
    <property type="entry name" value="TPR-like_helical_dom_sf"/>
</dbReference>
<gene>
    <name evidence="12" type="ORF">VaNZ11_016842</name>
</gene>
<dbReference type="Proteomes" id="UP001165090">
    <property type="component" value="Unassembled WGS sequence"/>
</dbReference>
<comment type="caution">
    <text evidence="12">The sequence shown here is derived from an EMBL/GenBank/DDBJ whole genome shotgun (WGS) entry which is preliminary data.</text>
</comment>
<dbReference type="InterPro" id="IPR002151">
    <property type="entry name" value="Kinesin_light"/>
</dbReference>
<dbReference type="Gene3D" id="3.40.50.300">
    <property type="entry name" value="P-loop containing nucleotide triphosphate hydrolases"/>
    <property type="match status" value="1"/>
</dbReference>
<feature type="compositionally biased region" description="Low complexity" evidence="10">
    <location>
        <begin position="23"/>
        <end position="32"/>
    </location>
</feature>
<dbReference type="EMBL" id="BSDZ01000116">
    <property type="protein sequence ID" value="GLI71578.1"/>
    <property type="molecule type" value="Genomic_DNA"/>
</dbReference>
<feature type="compositionally biased region" description="Polar residues" evidence="10">
    <location>
        <begin position="68"/>
        <end position="91"/>
    </location>
</feature>
<evidence type="ECO:0000256" key="10">
    <source>
        <dbReference type="SAM" id="MobiDB-lite"/>
    </source>
</evidence>
<evidence type="ECO:0000256" key="3">
    <source>
        <dbReference type="ARBA" id="ARBA00022490"/>
    </source>
</evidence>
<comment type="similarity">
    <text evidence="2">Belongs to the kinesin light chain family.</text>
</comment>
<comment type="subcellular location">
    <subcellularLocation>
        <location evidence="1">Cytoplasm</location>
        <location evidence="1">Cytoskeleton</location>
    </subcellularLocation>
</comment>
<feature type="compositionally biased region" description="Low complexity" evidence="10">
    <location>
        <begin position="109"/>
        <end position="126"/>
    </location>
</feature>
<feature type="domain" description="AAA+ ATPase" evidence="11">
    <location>
        <begin position="608"/>
        <end position="754"/>
    </location>
</feature>
<keyword evidence="8" id="KW-0505">Motor protein</keyword>
<dbReference type="SUPFAM" id="SSF48452">
    <property type="entry name" value="TPR-like"/>
    <property type="match status" value="4"/>
</dbReference>
<dbReference type="SMART" id="SM00382">
    <property type="entry name" value="AAA"/>
    <property type="match status" value="1"/>
</dbReference>
<evidence type="ECO:0000256" key="9">
    <source>
        <dbReference type="ARBA" id="ARBA00023212"/>
    </source>
</evidence>
<dbReference type="PANTHER" id="PTHR45783:SF3">
    <property type="entry name" value="KINESIN LIGHT CHAIN"/>
    <property type="match status" value="1"/>
</dbReference>
<keyword evidence="7" id="KW-0175">Coiled coil</keyword>
<dbReference type="Pfam" id="PF13374">
    <property type="entry name" value="TPR_10"/>
    <property type="match status" value="5"/>
</dbReference>
<dbReference type="SMART" id="SM00028">
    <property type="entry name" value="TPR"/>
    <property type="match status" value="13"/>
</dbReference>
<evidence type="ECO:0000256" key="1">
    <source>
        <dbReference type="ARBA" id="ARBA00004245"/>
    </source>
</evidence>
<feature type="compositionally biased region" description="Low complexity" evidence="10">
    <location>
        <begin position="92"/>
        <end position="101"/>
    </location>
</feature>
<dbReference type="Gene3D" id="1.25.40.10">
    <property type="entry name" value="Tetratricopeptide repeat domain"/>
    <property type="match status" value="4"/>
</dbReference>
<feature type="region of interest" description="Disordered" evidence="10">
    <location>
        <begin position="1"/>
        <end position="132"/>
    </location>
</feature>
<proteinExistence type="inferred from homology"/>
<name>A0ABQ5SQ87_9CHLO</name>
<keyword evidence="6" id="KW-0802">TPR repeat</keyword>
<evidence type="ECO:0000256" key="7">
    <source>
        <dbReference type="ARBA" id="ARBA00023054"/>
    </source>
</evidence>
<feature type="compositionally biased region" description="Basic and acidic residues" evidence="10">
    <location>
        <begin position="13"/>
        <end position="22"/>
    </location>
</feature>
<dbReference type="Pfam" id="PF13424">
    <property type="entry name" value="TPR_12"/>
    <property type="match status" value="3"/>
</dbReference>
<dbReference type="PANTHER" id="PTHR45783">
    <property type="entry name" value="KINESIN LIGHT CHAIN"/>
    <property type="match status" value="1"/>
</dbReference>
<dbReference type="InterPro" id="IPR003593">
    <property type="entry name" value="AAA+_ATPase"/>
</dbReference>
<evidence type="ECO:0000256" key="2">
    <source>
        <dbReference type="ARBA" id="ARBA00009622"/>
    </source>
</evidence>
<keyword evidence="13" id="KW-1185">Reference proteome</keyword>
<sequence length="1779" mass="181134">MGCGASQAAPRAAEPKAPEKDPAMTGGSMSSSGPGGAPPLSPPLAKPSTPPKPPAAPTSAPSRKATDVASSKESPKESTSASSPALNAPSKSASVASSRASSTRREQEAAAAATAMDDVQAAQDSQAAKDAEDARAARLAQLAAEAQAARDEATAAAEAQAAAAAAAAAAEAAAAEAARPIPVARDSPLIDAIRGEAFDIRDKVKDSLPSMPFPVSAAAREVVTLANQSANCFANADNLSALRQRAVAGLALLHMYGDLLRDAPQSPAAVAAAAAATGGGTAVPGGSAAGMGLHAATSTFRDLVAAMSAFARPYCGRGCVVHMLAADAAAEKAAFARLVSELTTLADDLMNRARNSRGWSGVPQSLSGRADDALLVLRLGPSYTDHLTKLQGAVKSGGGLDAVCGSPEAFLDSALVIQELSLGSKISKDLAVSLLTAHADRGPARLLQQPELRILWRTSFGSEADVPWSVWWEAFPAGIAKLPGFGMGPLAQKLGAMLADDFSKAAFQRHVLAASNVTPVAGRGLESEAGISAYALAAAFGAPLTDAAAAGFDDLAGEVAAALASAAVPIDGPYQLPPLPSLHVPREELAEKVAAALQGGEGGADGGKCRAVCLVAPPGLGKSTLAVEAAWRLVRAGGIRGGVVWVDLAGARTWNDVEARIMIALGLIKDNADGRPRIVSTLRACCSGSRPLLLVVDTIDNALRQPGAADGLWGLLGQVVEGCPGVRLLLASAAPVSLGDGAQVTTVEVPPLAPTAAAKLACLVCPDLETSPGEGSRVALAGRCLPLAVRLMCGLRAEGRLSTKDIEALGTNAARPHASSPLSSAGFAEITVGVIAGCLTALPTAHQVALLQLSALPPAGAGPETTMAALNAYSPATAVGGRAVLAALQRQGLAGTSALPGRRTQTVMHSLVRAVVVSALAPALDLTVRPQAEDRVATALLAAMATWGRTYGSREGGSSVLAAARAAQPEMAELLALLTRVNPRVSTNGGPPPILSGEVASAELAAAAAGQRLPLETIVTAAKGFNGDVAELLHGLGALPAMEAVCEALSAPAVGLVANRAYKVEMANVYRVHALALTAQGKFEEAQAHGNMCIHLRSEAARKNPNSPAIASANMCLAASYAGMRLFADAEELLRQAVDICLAAMGESSSHTAWALGALAASLEAQPTKAYEAEGFYRRALEARRTVQGHHHPRTIEATLALASCVRAAGKYEEAKKLYDTATVAALRVFGEFHAATAIALSGAATCTDGVVAAAAAEAAGGDVAAAAKAQEAQHDRAAAVMAALAMETADAASAAYGRGRNYTLQGRHKEAEVQYRRAVDLCGKTLPRDAQGREQAATIAALLALGGCLMEMGKAAEAQVVLERALNAKVRVLGTQAHPEAAAIARLLAAAAMATHRYAIAEPLCRQALAMAQHGVGMESKEAAAAMSEYARCMVLQGRHPAAEPLLRQALELRTKSDGEAAAATAAARVALGDCLAAQQDAAGAEPHYRKAYEVLTAAGGTREAALEAAAAAHGLGLALLTQSKAAEAEGVLKEALSARRKHLGPEHKDTGSTLSALAAALGDRGRYSEAEALFRADLEAAEKTLGPRHPNTATAMSALAGCLQAQGRLPEAEPLFMTSRNICTTQLGPNHPNTLTVTANLAACLAAQGRHAEAQPLYEAELEATKRVQGENHPDVATSLNHLATCLQALGQLDDAERAARQAVSLFLTALGDGHPNSALATNTLGLVLLAQGKASEAVTLLETAMTICDTRLGPQHAWTIATKKNLEAAKAAAGAK</sequence>